<name>A0ABY6HRX1_9ARCH</name>
<evidence type="ECO:0000313" key="1">
    <source>
        <dbReference type="EMBL" id="UYP46260.1"/>
    </source>
</evidence>
<gene>
    <name evidence="1" type="ORF">NEF87_002545</name>
</gene>
<keyword evidence="2" id="KW-1185">Reference proteome</keyword>
<protein>
    <submittedName>
        <fullName evidence="1">Uncharacterized protein</fullName>
    </submittedName>
</protein>
<dbReference type="Proteomes" id="UP001208689">
    <property type="component" value="Chromosome"/>
</dbReference>
<evidence type="ECO:0000313" key="2">
    <source>
        <dbReference type="Proteomes" id="UP001208689"/>
    </source>
</evidence>
<organism evidence="1 2">
    <name type="scientific">Candidatus Lokiarchaeum ossiferum</name>
    <dbReference type="NCBI Taxonomy" id="2951803"/>
    <lineage>
        <taxon>Archaea</taxon>
        <taxon>Promethearchaeati</taxon>
        <taxon>Promethearchaeota</taxon>
        <taxon>Promethearchaeia</taxon>
        <taxon>Promethearchaeales</taxon>
        <taxon>Promethearchaeaceae</taxon>
        <taxon>Candidatus Lokiarchaeum</taxon>
    </lineage>
</organism>
<accession>A0ABY6HRX1</accession>
<proteinExistence type="predicted"/>
<dbReference type="EMBL" id="CP104013">
    <property type="protein sequence ID" value="UYP46260.1"/>
    <property type="molecule type" value="Genomic_DNA"/>
</dbReference>
<reference evidence="1" key="1">
    <citation type="submission" date="2022-09" db="EMBL/GenBank/DDBJ databases">
        <title>Actin cytoskeleton and complex cell architecture in an #Asgard archaeon.</title>
        <authorList>
            <person name="Ponce Toledo R.I."/>
            <person name="Schleper C."/>
            <person name="Rodrigues Oliveira T."/>
            <person name="Wollweber F."/>
            <person name="Xu J."/>
            <person name="Rittmann S."/>
            <person name="Klingl A."/>
            <person name="Pilhofer M."/>
        </authorList>
    </citation>
    <scope>NUCLEOTIDE SEQUENCE</scope>
    <source>
        <strain evidence="1">B-35</strain>
    </source>
</reference>
<sequence length="268" mass="29278">MIILKNRIIFTLNPSQSRRLIAKGIVALPEIQHALEDGKIFVSRGSTNAYVLEELYALKNIQENFNKGDYNAGQIVPRENTMSLWVNKGERKQEVMFSKGEKIDVEDHVKTIEKFNQNDIFIKGANALDIKGVPAVLAAGRGGGTIGRAQGTLQAKGIEVICPIGLEKMILGNVLELQQLMGVNNLDKPAQGLPCGLIPMPFASTFTEIDAFETLFECEAYHVASGGVGGAEGSVSILVDVFDDAEMKAVNQLMDKIMQEPVYKPNLD</sequence>